<organism evidence="1 2">
    <name type="scientific">Tropicimonas isoalkanivorans</name>
    <dbReference type="NCBI Taxonomy" id="441112"/>
    <lineage>
        <taxon>Bacteria</taxon>
        <taxon>Pseudomonadati</taxon>
        <taxon>Pseudomonadota</taxon>
        <taxon>Alphaproteobacteria</taxon>
        <taxon>Rhodobacterales</taxon>
        <taxon>Roseobacteraceae</taxon>
        <taxon>Tropicimonas</taxon>
    </lineage>
</organism>
<dbReference type="RefSeq" id="WP_093358322.1">
    <property type="nucleotide sequence ID" value="NZ_FOLG01000001.1"/>
</dbReference>
<protein>
    <submittedName>
        <fullName evidence="1">Uncharacterized protein</fullName>
    </submittedName>
</protein>
<dbReference type="Proteomes" id="UP000198728">
    <property type="component" value="Unassembled WGS sequence"/>
</dbReference>
<evidence type="ECO:0000313" key="2">
    <source>
        <dbReference type="Proteomes" id="UP000198728"/>
    </source>
</evidence>
<gene>
    <name evidence="1" type="ORF">SAMN04488094_10147</name>
</gene>
<name>A0A1I1DEF9_9RHOB</name>
<accession>A0A1I1DEF9</accession>
<dbReference type="AlphaFoldDB" id="A0A1I1DEF9"/>
<reference evidence="1 2" key="1">
    <citation type="submission" date="2016-10" db="EMBL/GenBank/DDBJ databases">
        <authorList>
            <person name="de Groot N.N."/>
        </authorList>
    </citation>
    <scope>NUCLEOTIDE SEQUENCE [LARGE SCALE GENOMIC DNA]</scope>
    <source>
        <strain evidence="1 2">DSM 19548</strain>
    </source>
</reference>
<keyword evidence="2" id="KW-1185">Reference proteome</keyword>
<dbReference type="EMBL" id="FOLG01000001">
    <property type="protein sequence ID" value="SFB70923.1"/>
    <property type="molecule type" value="Genomic_DNA"/>
</dbReference>
<proteinExistence type="predicted"/>
<dbReference type="OrthoDB" id="7854448at2"/>
<evidence type="ECO:0000313" key="1">
    <source>
        <dbReference type="EMBL" id="SFB70923.1"/>
    </source>
</evidence>
<sequence length="113" mass="11943">MNLEDDTGPWRPARGAILSGTVTTFKRDDVVDTEDGCKPAVRLRPGDRLAVGGAGSQQPILWVAIGADVRVFLAEGQTRRLGCPIVGRVSSQTGKLVMDGGRVPAPAARLVLH</sequence>